<evidence type="ECO:0000313" key="2">
    <source>
        <dbReference type="EMBL" id="GGT47069.1"/>
    </source>
</evidence>
<dbReference type="Proteomes" id="UP000646776">
    <property type="component" value="Unassembled WGS sequence"/>
</dbReference>
<evidence type="ECO:0000256" key="1">
    <source>
        <dbReference type="SAM" id="MobiDB-lite"/>
    </source>
</evidence>
<proteinExistence type="predicted"/>
<evidence type="ECO:0000313" key="3">
    <source>
        <dbReference type="Proteomes" id="UP000646776"/>
    </source>
</evidence>
<feature type="compositionally biased region" description="Low complexity" evidence="1">
    <location>
        <begin position="15"/>
        <end position="24"/>
    </location>
</feature>
<name>A0A918H9J4_9ACTN</name>
<dbReference type="AlphaFoldDB" id="A0A918H9J4"/>
<dbReference type="EMBL" id="BMSA01000005">
    <property type="protein sequence ID" value="GGT47069.1"/>
    <property type="molecule type" value="Genomic_DNA"/>
</dbReference>
<sequence>MDMADTADTVEVAGTTAHLHAHPSTPHPSTPPTPHPSTRIGRPAPVSTAQPSDT</sequence>
<keyword evidence="3" id="KW-1185">Reference proteome</keyword>
<protein>
    <submittedName>
        <fullName evidence="2">Uncharacterized protein</fullName>
    </submittedName>
</protein>
<organism evidence="2 3">
    <name type="scientific">Streptomyces phaeofaciens</name>
    <dbReference type="NCBI Taxonomy" id="68254"/>
    <lineage>
        <taxon>Bacteria</taxon>
        <taxon>Bacillati</taxon>
        <taxon>Actinomycetota</taxon>
        <taxon>Actinomycetes</taxon>
        <taxon>Kitasatosporales</taxon>
        <taxon>Streptomycetaceae</taxon>
        <taxon>Streptomyces</taxon>
    </lineage>
</organism>
<comment type="caution">
    <text evidence="2">The sequence shown here is derived from an EMBL/GenBank/DDBJ whole genome shotgun (WGS) entry which is preliminary data.</text>
</comment>
<accession>A0A918H9J4</accession>
<reference evidence="2" key="1">
    <citation type="journal article" date="2014" name="Int. J. Syst. Evol. Microbiol.">
        <title>Complete genome sequence of Corynebacterium casei LMG S-19264T (=DSM 44701T), isolated from a smear-ripened cheese.</title>
        <authorList>
            <consortium name="US DOE Joint Genome Institute (JGI-PGF)"/>
            <person name="Walter F."/>
            <person name="Albersmeier A."/>
            <person name="Kalinowski J."/>
            <person name="Ruckert C."/>
        </authorList>
    </citation>
    <scope>NUCLEOTIDE SEQUENCE</scope>
    <source>
        <strain evidence="2">JCM 4125</strain>
    </source>
</reference>
<gene>
    <name evidence="2" type="ORF">GCM10010226_24980</name>
</gene>
<feature type="region of interest" description="Disordered" evidence="1">
    <location>
        <begin position="1"/>
        <end position="54"/>
    </location>
</feature>
<feature type="compositionally biased region" description="Pro residues" evidence="1">
    <location>
        <begin position="25"/>
        <end position="35"/>
    </location>
</feature>
<reference evidence="2" key="2">
    <citation type="submission" date="2020-09" db="EMBL/GenBank/DDBJ databases">
        <authorList>
            <person name="Sun Q."/>
            <person name="Ohkuma M."/>
        </authorList>
    </citation>
    <scope>NUCLEOTIDE SEQUENCE</scope>
    <source>
        <strain evidence="2">JCM 4125</strain>
    </source>
</reference>